<feature type="transmembrane region" description="Helical" evidence="11">
    <location>
        <begin position="182"/>
        <end position="202"/>
    </location>
</feature>
<dbReference type="InterPro" id="IPR017981">
    <property type="entry name" value="GPCR_2-like_7TM"/>
</dbReference>
<dbReference type="PANTHER" id="PTHR45620">
    <property type="entry name" value="PDF RECEPTOR-LIKE PROTEIN-RELATED"/>
    <property type="match status" value="1"/>
</dbReference>
<dbReference type="SUPFAM" id="SSF111418">
    <property type="entry name" value="Hormone receptor domain"/>
    <property type="match status" value="1"/>
</dbReference>
<dbReference type="InterPro" id="IPR050332">
    <property type="entry name" value="GPCR_2"/>
</dbReference>
<feature type="transmembrane region" description="Helical" evidence="11">
    <location>
        <begin position="149"/>
        <end position="170"/>
    </location>
</feature>
<evidence type="ECO:0000259" key="12">
    <source>
        <dbReference type="PROSITE" id="PS50227"/>
    </source>
</evidence>
<evidence type="ECO:0000259" key="13">
    <source>
        <dbReference type="PROSITE" id="PS50261"/>
    </source>
</evidence>
<dbReference type="InterPro" id="IPR036445">
    <property type="entry name" value="GPCR_2_extracell_dom_sf"/>
</dbReference>
<evidence type="ECO:0000313" key="14">
    <source>
        <dbReference type="EnsemblMetazoa" id="MESCA004960-PA"/>
    </source>
</evidence>
<keyword evidence="7 11" id="KW-0472">Membrane</keyword>
<comment type="similarity">
    <text evidence="2">Belongs to the G-protein coupled receptor 2 family.</text>
</comment>
<dbReference type="Gene3D" id="4.10.1240.10">
    <property type="entry name" value="GPCR, family 2, extracellular hormone receptor domain"/>
    <property type="match status" value="1"/>
</dbReference>
<feature type="domain" description="G-protein coupled receptors family 2 profile 2" evidence="13">
    <location>
        <begin position="112"/>
        <end position="253"/>
    </location>
</feature>
<evidence type="ECO:0000256" key="6">
    <source>
        <dbReference type="ARBA" id="ARBA00023040"/>
    </source>
</evidence>
<keyword evidence="15" id="KW-1185">Reference proteome</keyword>
<evidence type="ECO:0000256" key="11">
    <source>
        <dbReference type="SAM" id="Phobius"/>
    </source>
</evidence>
<keyword evidence="4 11" id="KW-0812">Transmembrane</keyword>
<dbReference type="GO" id="GO:0005886">
    <property type="term" value="C:plasma membrane"/>
    <property type="evidence" value="ECO:0007669"/>
    <property type="project" value="UniProtKB-SubCell"/>
</dbReference>
<dbReference type="GO" id="GO:0007166">
    <property type="term" value="P:cell surface receptor signaling pathway"/>
    <property type="evidence" value="ECO:0007669"/>
    <property type="project" value="InterPro"/>
</dbReference>
<dbReference type="SMART" id="SM00008">
    <property type="entry name" value="HormR"/>
    <property type="match status" value="1"/>
</dbReference>
<keyword evidence="9" id="KW-0325">Glycoprotein</keyword>
<feature type="domain" description="G-protein coupled receptors family 2 profile 1" evidence="12">
    <location>
        <begin position="17"/>
        <end position="104"/>
    </location>
</feature>
<dbReference type="PROSITE" id="PS50261">
    <property type="entry name" value="G_PROTEIN_RECEP_F2_4"/>
    <property type="match status" value="1"/>
</dbReference>
<dbReference type="OMA" id="SHYTACH"/>
<evidence type="ECO:0000256" key="8">
    <source>
        <dbReference type="ARBA" id="ARBA00023170"/>
    </source>
</evidence>
<evidence type="ECO:0000256" key="9">
    <source>
        <dbReference type="ARBA" id="ARBA00023180"/>
    </source>
</evidence>
<comment type="subcellular location">
    <subcellularLocation>
        <location evidence="1">Cell membrane</location>
        <topology evidence="1">Multi-pass membrane protein</topology>
    </subcellularLocation>
</comment>
<proteinExistence type="inferred from homology"/>
<evidence type="ECO:0008006" key="16">
    <source>
        <dbReference type="Google" id="ProtNLM"/>
    </source>
</evidence>
<dbReference type="InterPro" id="IPR017983">
    <property type="entry name" value="GPCR_2_secretin-like_CS"/>
</dbReference>
<evidence type="ECO:0000256" key="4">
    <source>
        <dbReference type="ARBA" id="ARBA00022692"/>
    </source>
</evidence>
<evidence type="ECO:0000256" key="1">
    <source>
        <dbReference type="ARBA" id="ARBA00004651"/>
    </source>
</evidence>
<feature type="transmembrane region" description="Helical" evidence="11">
    <location>
        <begin position="115"/>
        <end position="137"/>
    </location>
</feature>
<evidence type="ECO:0000256" key="10">
    <source>
        <dbReference type="ARBA" id="ARBA00023224"/>
    </source>
</evidence>
<dbReference type="PANTHER" id="PTHR45620:SF43">
    <property type="entry name" value="HECTOR, ISOFORM A"/>
    <property type="match status" value="1"/>
</dbReference>
<dbReference type="GO" id="GO:0007188">
    <property type="term" value="P:adenylate cyclase-modulating G protein-coupled receptor signaling pathway"/>
    <property type="evidence" value="ECO:0007669"/>
    <property type="project" value="TreeGrafter"/>
</dbReference>
<keyword evidence="6" id="KW-0297">G-protein coupled receptor</keyword>
<sequence>METEDDLRRFLKQKLRECFNIHYSNSSRATSWNDTATCPWVFDGYLCWPDTEAGTTISQNCPDFVEGFQHTNLAHKTCLGNGTWFRHPESDREWSNYTNCVDHEELIFRSSINTWYIRGYITSLVTLIVSLIIFMSFKTLWCTRIKIHIQLFISLSFTCIVWIIWYKFIVQNPDTIFEYPKLCVIWHIVIYYFMLSNYFWVFCEGLHLHLALVVVFVKDTIAIRWFLVIGWIFPLFYVGFYASFLFYFTTGHP</sequence>
<protein>
    <recommendedName>
        <fullName evidence="16">G-protein coupled receptors family 2 profile 2 domain-containing protein</fullName>
    </recommendedName>
</protein>
<dbReference type="GO" id="GO:0008528">
    <property type="term" value="F:G protein-coupled peptide receptor activity"/>
    <property type="evidence" value="ECO:0007669"/>
    <property type="project" value="TreeGrafter"/>
</dbReference>
<feature type="transmembrane region" description="Helical" evidence="11">
    <location>
        <begin position="222"/>
        <end position="248"/>
    </location>
</feature>
<reference evidence="15" key="1">
    <citation type="submission" date="2013-02" db="EMBL/GenBank/DDBJ databases">
        <authorList>
            <person name="Hughes D."/>
        </authorList>
    </citation>
    <scope>NUCLEOTIDE SEQUENCE</scope>
    <source>
        <strain>Durham</strain>
        <strain evidence="15">NC isolate 2 -- Noor lab</strain>
    </source>
</reference>
<evidence type="ECO:0000256" key="3">
    <source>
        <dbReference type="ARBA" id="ARBA00022475"/>
    </source>
</evidence>
<dbReference type="EMBL" id="CAQQ02098755">
    <property type="status" value="NOT_ANNOTATED_CDS"/>
    <property type="molecule type" value="Genomic_DNA"/>
</dbReference>
<keyword evidence="10" id="KW-0807">Transducer</keyword>
<evidence type="ECO:0000313" key="15">
    <source>
        <dbReference type="Proteomes" id="UP000015102"/>
    </source>
</evidence>
<evidence type="ECO:0000256" key="5">
    <source>
        <dbReference type="ARBA" id="ARBA00022989"/>
    </source>
</evidence>
<name>T1GN21_MEGSC</name>
<dbReference type="STRING" id="36166.T1GN21"/>
<organism evidence="14 15">
    <name type="scientific">Megaselia scalaris</name>
    <name type="common">Humpbacked fly</name>
    <name type="synonym">Phora scalaris</name>
    <dbReference type="NCBI Taxonomy" id="36166"/>
    <lineage>
        <taxon>Eukaryota</taxon>
        <taxon>Metazoa</taxon>
        <taxon>Ecdysozoa</taxon>
        <taxon>Arthropoda</taxon>
        <taxon>Hexapoda</taxon>
        <taxon>Insecta</taxon>
        <taxon>Pterygota</taxon>
        <taxon>Neoptera</taxon>
        <taxon>Endopterygota</taxon>
        <taxon>Diptera</taxon>
        <taxon>Brachycera</taxon>
        <taxon>Muscomorpha</taxon>
        <taxon>Platypezoidea</taxon>
        <taxon>Phoridae</taxon>
        <taxon>Megaseliini</taxon>
        <taxon>Megaselia</taxon>
    </lineage>
</organism>
<dbReference type="Pfam" id="PF02793">
    <property type="entry name" value="HRM"/>
    <property type="match status" value="1"/>
</dbReference>
<keyword evidence="5 11" id="KW-1133">Transmembrane helix</keyword>
<dbReference type="AlphaFoldDB" id="T1GN21"/>
<dbReference type="InterPro" id="IPR001879">
    <property type="entry name" value="GPCR_2_extracellular_dom"/>
</dbReference>
<dbReference type="Proteomes" id="UP000015102">
    <property type="component" value="Unassembled WGS sequence"/>
</dbReference>
<dbReference type="Gene3D" id="1.20.1070.10">
    <property type="entry name" value="Rhodopsin 7-helix transmembrane proteins"/>
    <property type="match status" value="1"/>
</dbReference>
<evidence type="ECO:0000256" key="7">
    <source>
        <dbReference type="ARBA" id="ARBA00023136"/>
    </source>
</evidence>
<dbReference type="EMBL" id="CAQQ02098754">
    <property type="status" value="NOT_ANNOTATED_CDS"/>
    <property type="molecule type" value="Genomic_DNA"/>
</dbReference>
<dbReference type="Pfam" id="PF00002">
    <property type="entry name" value="7tm_2"/>
    <property type="match status" value="1"/>
</dbReference>
<dbReference type="EnsemblMetazoa" id="MESCA004960-RA">
    <property type="protein sequence ID" value="MESCA004960-PA"/>
    <property type="gene ID" value="MESCA004960"/>
</dbReference>
<keyword evidence="8" id="KW-0675">Receptor</keyword>
<dbReference type="InterPro" id="IPR000832">
    <property type="entry name" value="GPCR_2_secretin-like"/>
</dbReference>
<dbReference type="PROSITE" id="PS00649">
    <property type="entry name" value="G_PROTEIN_RECEP_F2_1"/>
    <property type="match status" value="1"/>
</dbReference>
<reference evidence="14" key="2">
    <citation type="submission" date="2015-06" db="UniProtKB">
        <authorList>
            <consortium name="EnsemblMetazoa"/>
        </authorList>
    </citation>
    <scope>IDENTIFICATION</scope>
</reference>
<evidence type="ECO:0000256" key="2">
    <source>
        <dbReference type="ARBA" id="ARBA00005314"/>
    </source>
</evidence>
<keyword evidence="3" id="KW-1003">Cell membrane</keyword>
<dbReference type="PRINTS" id="PR00249">
    <property type="entry name" value="GPCRSECRETIN"/>
</dbReference>
<dbReference type="PROSITE" id="PS50227">
    <property type="entry name" value="G_PROTEIN_RECEP_F2_3"/>
    <property type="match status" value="1"/>
</dbReference>
<accession>T1GN21</accession>
<dbReference type="HOGENOM" id="CLU_002753_4_6_1"/>